<dbReference type="GO" id="GO:0016491">
    <property type="term" value="F:oxidoreductase activity"/>
    <property type="evidence" value="ECO:0007669"/>
    <property type="project" value="UniProtKB-KW"/>
</dbReference>
<dbReference type="InterPro" id="IPR002937">
    <property type="entry name" value="Amino_oxidase"/>
</dbReference>
<dbReference type="InterPro" id="IPR036188">
    <property type="entry name" value="FAD/NAD-bd_sf"/>
</dbReference>
<feature type="binding site" evidence="4">
    <location>
        <position position="421"/>
    </location>
    <ligand>
        <name>FAD</name>
        <dbReference type="ChEBI" id="CHEBI:57692"/>
    </ligand>
</feature>
<feature type="domain" description="Amine oxidase" evidence="5">
    <location>
        <begin position="11"/>
        <end position="443"/>
    </location>
</feature>
<dbReference type="EMBL" id="FOBF01000007">
    <property type="protein sequence ID" value="SEL82851.1"/>
    <property type="molecule type" value="Genomic_DNA"/>
</dbReference>
<evidence type="ECO:0000256" key="1">
    <source>
        <dbReference type="ARBA" id="ARBA00001974"/>
    </source>
</evidence>
<dbReference type="STRING" id="46177.SAMN05660976_03452"/>
<feature type="binding site" evidence="4">
    <location>
        <position position="338"/>
    </location>
    <ligand>
        <name>substrate</name>
    </ligand>
</feature>
<feature type="binding site" evidence="4">
    <location>
        <position position="233"/>
    </location>
    <ligand>
        <name>FAD</name>
        <dbReference type="ChEBI" id="CHEBI:57692"/>
    </ligand>
</feature>
<dbReference type="AlphaFoldDB" id="A0A1H7TDF2"/>
<keyword evidence="7" id="KW-1185">Reference proteome</keyword>
<dbReference type="SUPFAM" id="SSF51905">
    <property type="entry name" value="FAD/NAD(P)-binding domain"/>
    <property type="match status" value="1"/>
</dbReference>
<comment type="similarity">
    <text evidence="2">Belongs to the flavin monoamine oxidase family.</text>
</comment>
<evidence type="ECO:0000259" key="5">
    <source>
        <dbReference type="Pfam" id="PF01593"/>
    </source>
</evidence>
<gene>
    <name evidence="6" type="ORF">SAMN05660976_03452</name>
</gene>
<keyword evidence="3" id="KW-0560">Oxidoreductase</keyword>
<sequence length="450" mass="48773">MTDVIVVGAGVAGLVAARDLVARGREVVVLEARDRVGGRTLNADLPGSDGQIVEAGGQWVGPTQDRVAKLITELGLEIFSTYDIGDKIGHLAGRFTRYGGRIPRLNPLALVDLDRTMKRVDRAARRVPLEEPWLAPNAHALDNQTFDEWLRHQAPTSVSRTFMRLLTESVWCAGPEEMSALWAQFYIHSGGGLESLINVTGGAQQDRIVGGSQRIAIQMAAELGDRIRLRSPVREIVQDGAAVRVRTTAGESRARRVIVALPPPLTARISFDPALPADRDQLTQRMPMGWTIKVNVVYDEPFWRAEGLSGQANSDSRPLGAVFDNSPPTSGAGVLVGFFEAKHAAAAAKLDPEARREVVLNELAFYFGPRARDAVTYLEQDWAAEEYSRGCYGAFATPAALTRFGCALRRPVGAIHWAGTETATRWAGYIDGAVESGERAAAEADALLGR</sequence>
<dbReference type="PANTHER" id="PTHR43563">
    <property type="entry name" value="AMINE OXIDASE"/>
    <property type="match status" value="1"/>
</dbReference>
<dbReference type="Pfam" id="PF01593">
    <property type="entry name" value="Amino_oxidase"/>
    <property type="match status" value="1"/>
</dbReference>
<comment type="cofactor">
    <cofactor evidence="1">
        <name>FAD</name>
        <dbReference type="ChEBI" id="CHEBI:57692"/>
    </cofactor>
</comment>
<reference evidence="6 7" key="1">
    <citation type="submission" date="2016-10" db="EMBL/GenBank/DDBJ databases">
        <authorList>
            <person name="de Groot N.N."/>
        </authorList>
    </citation>
    <scope>NUCLEOTIDE SEQUENCE [LARGE SCALE GENOMIC DNA]</scope>
    <source>
        <strain evidence="6 7">DSM 43357</strain>
    </source>
</reference>
<dbReference type="SUPFAM" id="SSF54373">
    <property type="entry name" value="FAD-linked reductases, C-terminal domain"/>
    <property type="match status" value="1"/>
</dbReference>
<name>A0A1H7TDF2_9ACTN</name>
<dbReference type="Gene3D" id="1.10.405.10">
    <property type="entry name" value="Guanine Nucleotide Dissociation Inhibitor, domain 1"/>
    <property type="match status" value="1"/>
</dbReference>
<dbReference type="Proteomes" id="UP000198953">
    <property type="component" value="Unassembled WGS sequence"/>
</dbReference>
<protein>
    <submittedName>
        <fullName evidence="6">Monoamine oxidase</fullName>
    </submittedName>
</protein>
<accession>A0A1H7TDF2</accession>
<dbReference type="InterPro" id="IPR001613">
    <property type="entry name" value="Flavin_amine_oxidase"/>
</dbReference>
<evidence type="ECO:0000256" key="2">
    <source>
        <dbReference type="ARBA" id="ARBA00005995"/>
    </source>
</evidence>
<dbReference type="PANTHER" id="PTHR43563:SF1">
    <property type="entry name" value="AMINE OXIDASE [FLAVIN-CONTAINING] B"/>
    <property type="match status" value="1"/>
</dbReference>
<proteinExistence type="inferred from homology"/>
<evidence type="ECO:0000256" key="4">
    <source>
        <dbReference type="PIRSR" id="PIRSR601613-1"/>
    </source>
</evidence>
<dbReference type="PRINTS" id="PR00757">
    <property type="entry name" value="AMINEOXDASEF"/>
</dbReference>
<dbReference type="Gene3D" id="3.90.660.10">
    <property type="match status" value="1"/>
</dbReference>
<dbReference type="OrthoDB" id="337830at2"/>
<evidence type="ECO:0000313" key="7">
    <source>
        <dbReference type="Proteomes" id="UP000198953"/>
    </source>
</evidence>
<dbReference type="InterPro" id="IPR050703">
    <property type="entry name" value="Flavin_MAO"/>
</dbReference>
<dbReference type="Gene3D" id="3.50.50.60">
    <property type="entry name" value="FAD/NAD(P)-binding domain"/>
    <property type="match status" value="1"/>
</dbReference>
<dbReference type="RefSeq" id="WP_091101390.1">
    <property type="nucleotide sequence ID" value="NZ_FOBF01000007.1"/>
</dbReference>
<evidence type="ECO:0000256" key="3">
    <source>
        <dbReference type="ARBA" id="ARBA00023002"/>
    </source>
</evidence>
<organism evidence="6 7">
    <name type="scientific">Nonomuraea pusilla</name>
    <dbReference type="NCBI Taxonomy" id="46177"/>
    <lineage>
        <taxon>Bacteria</taxon>
        <taxon>Bacillati</taxon>
        <taxon>Actinomycetota</taxon>
        <taxon>Actinomycetes</taxon>
        <taxon>Streptosporangiales</taxon>
        <taxon>Streptosporangiaceae</taxon>
        <taxon>Nonomuraea</taxon>
    </lineage>
</organism>
<evidence type="ECO:0000313" key="6">
    <source>
        <dbReference type="EMBL" id="SEL82851.1"/>
    </source>
</evidence>
<feature type="binding site" evidence="4">
    <location>
        <begin position="31"/>
        <end position="32"/>
    </location>
    <ligand>
        <name>FAD</name>
        <dbReference type="ChEBI" id="CHEBI:57692"/>
    </ligand>
</feature>